<evidence type="ECO:0000313" key="3">
    <source>
        <dbReference type="Proteomes" id="UP000587002"/>
    </source>
</evidence>
<comment type="caution">
    <text evidence="2">The sequence shown here is derived from an EMBL/GenBank/DDBJ whole genome shotgun (WGS) entry which is preliminary data.</text>
</comment>
<gene>
    <name evidence="2" type="ORF">HNR68_001621</name>
</gene>
<evidence type="ECO:0000256" key="1">
    <source>
        <dbReference type="SAM" id="MobiDB-lite"/>
    </source>
</evidence>
<evidence type="ECO:0000313" key="2">
    <source>
        <dbReference type="EMBL" id="NYI82991.1"/>
    </source>
</evidence>
<organism evidence="2 3">
    <name type="scientific">Saccharopolyspora hordei</name>
    <dbReference type="NCBI Taxonomy" id="1838"/>
    <lineage>
        <taxon>Bacteria</taxon>
        <taxon>Bacillati</taxon>
        <taxon>Actinomycetota</taxon>
        <taxon>Actinomycetes</taxon>
        <taxon>Pseudonocardiales</taxon>
        <taxon>Pseudonocardiaceae</taxon>
        <taxon>Saccharopolyspora</taxon>
    </lineage>
</organism>
<name>A0A853AQJ5_9PSEU</name>
<dbReference type="RefSeq" id="WP_179719161.1">
    <property type="nucleotide sequence ID" value="NZ_BAABFH010000001.1"/>
</dbReference>
<dbReference type="AlphaFoldDB" id="A0A853AQJ5"/>
<dbReference type="Proteomes" id="UP000587002">
    <property type="component" value="Unassembled WGS sequence"/>
</dbReference>
<sequence>MISWSRSNMAARMDRSGSWTRATTSASAQGTAADRARMAVPSAASVLVSGAMPP</sequence>
<dbReference type="EMBL" id="JACCFJ010000001">
    <property type="protein sequence ID" value="NYI82991.1"/>
    <property type="molecule type" value="Genomic_DNA"/>
</dbReference>
<feature type="compositionally biased region" description="Low complexity" evidence="1">
    <location>
        <begin position="20"/>
        <end position="33"/>
    </location>
</feature>
<feature type="region of interest" description="Disordered" evidence="1">
    <location>
        <begin position="1"/>
        <end position="35"/>
    </location>
</feature>
<accession>A0A853AQJ5</accession>
<keyword evidence="3" id="KW-1185">Reference proteome</keyword>
<protein>
    <submittedName>
        <fullName evidence="2">Uncharacterized protein</fullName>
    </submittedName>
</protein>
<reference evidence="2 3" key="1">
    <citation type="submission" date="2020-07" db="EMBL/GenBank/DDBJ databases">
        <title>Sequencing the genomes of 1000 actinobacteria strains.</title>
        <authorList>
            <person name="Klenk H.-P."/>
        </authorList>
    </citation>
    <scope>NUCLEOTIDE SEQUENCE [LARGE SCALE GENOMIC DNA]</scope>
    <source>
        <strain evidence="2 3">DSM 44065</strain>
    </source>
</reference>
<proteinExistence type="predicted"/>